<evidence type="ECO:0000256" key="6">
    <source>
        <dbReference type="ARBA" id="ARBA00022822"/>
    </source>
</evidence>
<dbReference type="GO" id="GO:0004640">
    <property type="term" value="F:phosphoribosylanthranilate isomerase activity"/>
    <property type="evidence" value="ECO:0007669"/>
    <property type="project" value="UniProtKB-UniRule"/>
</dbReference>
<dbReference type="RefSeq" id="WP_208238654.1">
    <property type="nucleotide sequence ID" value="NZ_BAAAQU010000002.1"/>
</dbReference>
<dbReference type="GO" id="GO:0000162">
    <property type="term" value="P:L-tryptophan biosynthetic process"/>
    <property type="evidence" value="ECO:0007669"/>
    <property type="project" value="UniProtKB-UniRule"/>
</dbReference>
<proteinExistence type="inferred from homology"/>
<dbReference type="Pfam" id="PF00697">
    <property type="entry name" value="PRAI"/>
    <property type="match status" value="1"/>
</dbReference>
<comment type="caution">
    <text evidence="11">The sequence shown here is derived from an EMBL/GenBank/DDBJ whole genome shotgun (WGS) entry which is preliminary data.</text>
</comment>
<evidence type="ECO:0000256" key="7">
    <source>
        <dbReference type="ARBA" id="ARBA00023141"/>
    </source>
</evidence>
<dbReference type="InterPro" id="IPR013785">
    <property type="entry name" value="Aldolase_TIM"/>
</dbReference>
<evidence type="ECO:0000313" key="12">
    <source>
        <dbReference type="Proteomes" id="UP000668403"/>
    </source>
</evidence>
<feature type="domain" description="N-(5'phosphoribosyl) anthranilate isomerase (PRAI)" evidence="10">
    <location>
        <begin position="3"/>
        <end position="197"/>
    </location>
</feature>
<protein>
    <recommendedName>
        <fullName evidence="4 9">N-(5'-phosphoribosyl)anthranilate isomerase</fullName>
        <shortName evidence="9">PRAI</shortName>
        <ecNumber evidence="3 9">5.3.1.24</ecNumber>
    </recommendedName>
</protein>
<dbReference type="PANTHER" id="PTHR42894">
    <property type="entry name" value="N-(5'-PHOSPHORIBOSYL)ANTHRANILATE ISOMERASE"/>
    <property type="match status" value="1"/>
</dbReference>
<evidence type="ECO:0000256" key="2">
    <source>
        <dbReference type="ARBA" id="ARBA00004664"/>
    </source>
</evidence>
<dbReference type="InterPro" id="IPR011060">
    <property type="entry name" value="RibuloseP-bd_barrel"/>
</dbReference>
<keyword evidence="5 9" id="KW-0028">Amino-acid biosynthesis</keyword>
<dbReference type="EC" id="5.3.1.24" evidence="3 9"/>
<evidence type="ECO:0000256" key="9">
    <source>
        <dbReference type="HAMAP-Rule" id="MF_00135"/>
    </source>
</evidence>
<sequence>MYVKVCGISDPAVARFSVERGADAIGVVMSAPSPRHATPEVAAAVVRAAHETAPATDTVLVVREMDAREAADTAVRLGFDVLQLHGAYSPEDFAAAISRIPRVWRATSLAREPDVRAGALGEERLLLDGVAAGSGESWDLTAIDHQRIGDGWLLAGGLDPESVATAVRSARPWGVDVSSGVESQPGVKDLDRIVRFIAAARSA</sequence>
<comment type="similarity">
    <text evidence="9">Belongs to the TrpF family.</text>
</comment>
<dbReference type="SUPFAM" id="SSF51366">
    <property type="entry name" value="Ribulose-phoshate binding barrel"/>
    <property type="match status" value="1"/>
</dbReference>
<dbReference type="InterPro" id="IPR001240">
    <property type="entry name" value="PRAI_dom"/>
</dbReference>
<dbReference type="Proteomes" id="UP000668403">
    <property type="component" value="Unassembled WGS sequence"/>
</dbReference>
<keyword evidence="8 9" id="KW-0413">Isomerase</keyword>
<evidence type="ECO:0000256" key="3">
    <source>
        <dbReference type="ARBA" id="ARBA00012572"/>
    </source>
</evidence>
<dbReference type="InterPro" id="IPR044643">
    <property type="entry name" value="TrpF_fam"/>
</dbReference>
<keyword evidence="6 9" id="KW-0822">Tryptophan biosynthesis</keyword>
<dbReference type="EMBL" id="JAGFBF010000005">
    <property type="protein sequence ID" value="MBO2989998.1"/>
    <property type="molecule type" value="Genomic_DNA"/>
</dbReference>
<organism evidence="11 12">
    <name type="scientific">Leucobacter tardus</name>
    <dbReference type="NCBI Taxonomy" id="501483"/>
    <lineage>
        <taxon>Bacteria</taxon>
        <taxon>Bacillati</taxon>
        <taxon>Actinomycetota</taxon>
        <taxon>Actinomycetes</taxon>
        <taxon>Micrococcales</taxon>
        <taxon>Microbacteriaceae</taxon>
        <taxon>Leucobacter</taxon>
    </lineage>
</organism>
<dbReference type="Gene3D" id="3.20.20.70">
    <property type="entry name" value="Aldolase class I"/>
    <property type="match status" value="1"/>
</dbReference>
<name>A0A939TN00_9MICO</name>
<keyword evidence="12" id="KW-1185">Reference proteome</keyword>
<evidence type="ECO:0000256" key="5">
    <source>
        <dbReference type="ARBA" id="ARBA00022605"/>
    </source>
</evidence>
<comment type="pathway">
    <text evidence="2 9">Amino-acid biosynthesis; L-tryptophan biosynthesis; L-tryptophan from chorismate: step 3/5.</text>
</comment>
<dbReference type="PANTHER" id="PTHR42894:SF1">
    <property type="entry name" value="N-(5'-PHOSPHORIBOSYL)ANTHRANILATE ISOMERASE"/>
    <property type="match status" value="1"/>
</dbReference>
<evidence type="ECO:0000256" key="1">
    <source>
        <dbReference type="ARBA" id="ARBA00001164"/>
    </source>
</evidence>
<dbReference type="AlphaFoldDB" id="A0A939TN00"/>
<gene>
    <name evidence="9" type="primary">trpF</name>
    <name evidence="11" type="ORF">J4H85_08345</name>
</gene>
<evidence type="ECO:0000256" key="8">
    <source>
        <dbReference type="ARBA" id="ARBA00023235"/>
    </source>
</evidence>
<accession>A0A939TN00</accession>
<keyword evidence="7 9" id="KW-0057">Aromatic amino acid biosynthesis</keyword>
<evidence type="ECO:0000259" key="10">
    <source>
        <dbReference type="Pfam" id="PF00697"/>
    </source>
</evidence>
<dbReference type="HAMAP" id="MF_00135">
    <property type="entry name" value="PRAI"/>
    <property type="match status" value="1"/>
</dbReference>
<reference evidence="11" key="1">
    <citation type="submission" date="2021-03" db="EMBL/GenBank/DDBJ databases">
        <title>Leucobacter chromiisoli sp. nov., isolated from chromium-containing soil of chemical plant.</title>
        <authorList>
            <person name="Xu Z."/>
        </authorList>
    </citation>
    <scope>NUCLEOTIDE SEQUENCE</scope>
    <source>
        <strain evidence="11">K 70/01</strain>
    </source>
</reference>
<dbReference type="CDD" id="cd00405">
    <property type="entry name" value="PRAI"/>
    <property type="match status" value="1"/>
</dbReference>
<evidence type="ECO:0000313" key="11">
    <source>
        <dbReference type="EMBL" id="MBO2989998.1"/>
    </source>
</evidence>
<comment type="catalytic activity">
    <reaction evidence="1 9">
        <text>N-(5-phospho-beta-D-ribosyl)anthranilate = 1-(2-carboxyphenylamino)-1-deoxy-D-ribulose 5-phosphate</text>
        <dbReference type="Rhea" id="RHEA:21540"/>
        <dbReference type="ChEBI" id="CHEBI:18277"/>
        <dbReference type="ChEBI" id="CHEBI:58613"/>
        <dbReference type="EC" id="5.3.1.24"/>
    </reaction>
</comment>
<evidence type="ECO:0000256" key="4">
    <source>
        <dbReference type="ARBA" id="ARBA00022272"/>
    </source>
</evidence>